<dbReference type="PANTHER" id="PTHR30537:SF26">
    <property type="entry name" value="GLYCINE CLEAVAGE SYSTEM TRANSCRIPTIONAL ACTIVATOR"/>
    <property type="match status" value="1"/>
</dbReference>
<sequence length="305" mass="34223">MIPSRLPPLKALQAFEATARLKSFSKAADELCVSQSAISHQIRSLEDFIGCSLLLRQAKPLQLTEAGATLYTVVGDCFFRLHSVSHHLTKSKSQPLRIVAQTSIAVEWLAPRLPLFQQQYPDIATLLHMESSADSLQPAQADVIIGTWPTPEGFVAKRLRTEWWFPVCAPAQFQKLDLTKPESVFEFPLYSSEQGEDWQLWRQQLQLREPAHSQMFQVSLALLATKAVSSGSGLALSNSFIAGDAIRQGLLHAITDWRYLLPWGQYQIHFRQDSLQRQAISVFTEWLEQQAASSLLPELALLSKA</sequence>
<evidence type="ECO:0000256" key="3">
    <source>
        <dbReference type="ARBA" id="ARBA00023125"/>
    </source>
</evidence>
<dbReference type="SUPFAM" id="SSF46785">
    <property type="entry name" value="Winged helix' DNA-binding domain"/>
    <property type="match status" value="1"/>
</dbReference>
<reference evidence="6 7" key="1">
    <citation type="submission" date="2019-01" db="EMBL/GenBank/DDBJ databases">
        <authorList>
            <person name="Chen W.-M."/>
        </authorList>
    </citation>
    <scope>NUCLEOTIDE SEQUENCE [LARGE SCALE GENOMIC DNA]</scope>
    <source>
        <strain evidence="6 7">KYPC3</strain>
    </source>
</reference>
<dbReference type="RefSeq" id="WP_127697538.1">
    <property type="nucleotide sequence ID" value="NZ_SACS01000002.1"/>
</dbReference>
<dbReference type="InterPro" id="IPR036388">
    <property type="entry name" value="WH-like_DNA-bd_sf"/>
</dbReference>
<keyword evidence="7" id="KW-1185">Reference proteome</keyword>
<dbReference type="OrthoDB" id="9786526at2"/>
<dbReference type="GO" id="GO:0043565">
    <property type="term" value="F:sequence-specific DNA binding"/>
    <property type="evidence" value="ECO:0007669"/>
    <property type="project" value="TreeGrafter"/>
</dbReference>
<evidence type="ECO:0000313" key="7">
    <source>
        <dbReference type="Proteomes" id="UP000283077"/>
    </source>
</evidence>
<evidence type="ECO:0000256" key="4">
    <source>
        <dbReference type="ARBA" id="ARBA00023163"/>
    </source>
</evidence>
<dbReference type="Pfam" id="PF03466">
    <property type="entry name" value="LysR_substrate"/>
    <property type="match status" value="1"/>
</dbReference>
<organism evidence="6 7">
    <name type="scientific">Rheinheimera riviphila</name>
    <dbReference type="NCBI Taxonomy" id="1834037"/>
    <lineage>
        <taxon>Bacteria</taxon>
        <taxon>Pseudomonadati</taxon>
        <taxon>Pseudomonadota</taxon>
        <taxon>Gammaproteobacteria</taxon>
        <taxon>Chromatiales</taxon>
        <taxon>Chromatiaceae</taxon>
        <taxon>Rheinheimera</taxon>
    </lineage>
</organism>
<dbReference type="InterPro" id="IPR005119">
    <property type="entry name" value="LysR_subst-bd"/>
</dbReference>
<name>A0A437R357_9GAMM</name>
<dbReference type="Pfam" id="PF00126">
    <property type="entry name" value="HTH_1"/>
    <property type="match status" value="1"/>
</dbReference>
<evidence type="ECO:0000256" key="2">
    <source>
        <dbReference type="ARBA" id="ARBA00023015"/>
    </source>
</evidence>
<dbReference type="PROSITE" id="PS50931">
    <property type="entry name" value="HTH_LYSR"/>
    <property type="match status" value="1"/>
</dbReference>
<dbReference type="GO" id="GO:0006351">
    <property type="term" value="P:DNA-templated transcription"/>
    <property type="evidence" value="ECO:0007669"/>
    <property type="project" value="TreeGrafter"/>
</dbReference>
<dbReference type="Proteomes" id="UP000283077">
    <property type="component" value="Unassembled WGS sequence"/>
</dbReference>
<protein>
    <submittedName>
        <fullName evidence="6">LysR family transcriptional regulator</fullName>
    </submittedName>
</protein>
<evidence type="ECO:0000256" key="1">
    <source>
        <dbReference type="ARBA" id="ARBA00009437"/>
    </source>
</evidence>
<dbReference type="GO" id="GO:0003700">
    <property type="term" value="F:DNA-binding transcription factor activity"/>
    <property type="evidence" value="ECO:0007669"/>
    <property type="project" value="InterPro"/>
</dbReference>
<dbReference type="Gene3D" id="1.10.10.10">
    <property type="entry name" value="Winged helix-like DNA-binding domain superfamily/Winged helix DNA-binding domain"/>
    <property type="match status" value="1"/>
</dbReference>
<dbReference type="PRINTS" id="PR00039">
    <property type="entry name" value="HTHLYSR"/>
</dbReference>
<gene>
    <name evidence="6" type="ORF">EOE67_02825</name>
</gene>
<dbReference type="Gene3D" id="3.40.190.10">
    <property type="entry name" value="Periplasmic binding protein-like II"/>
    <property type="match status" value="2"/>
</dbReference>
<feature type="domain" description="HTH lysR-type" evidence="5">
    <location>
        <begin position="7"/>
        <end position="64"/>
    </location>
</feature>
<comment type="similarity">
    <text evidence="1">Belongs to the LysR transcriptional regulatory family.</text>
</comment>
<dbReference type="PANTHER" id="PTHR30537">
    <property type="entry name" value="HTH-TYPE TRANSCRIPTIONAL REGULATOR"/>
    <property type="match status" value="1"/>
</dbReference>
<evidence type="ECO:0000259" key="5">
    <source>
        <dbReference type="PROSITE" id="PS50931"/>
    </source>
</evidence>
<evidence type="ECO:0000313" key="6">
    <source>
        <dbReference type="EMBL" id="RVU41153.1"/>
    </source>
</evidence>
<proteinExistence type="inferred from homology"/>
<comment type="caution">
    <text evidence="6">The sequence shown here is derived from an EMBL/GenBank/DDBJ whole genome shotgun (WGS) entry which is preliminary data.</text>
</comment>
<accession>A0A437R357</accession>
<dbReference type="InterPro" id="IPR036390">
    <property type="entry name" value="WH_DNA-bd_sf"/>
</dbReference>
<keyword evidence="3" id="KW-0238">DNA-binding</keyword>
<dbReference type="EMBL" id="SACS01000002">
    <property type="protein sequence ID" value="RVU41153.1"/>
    <property type="molecule type" value="Genomic_DNA"/>
</dbReference>
<keyword evidence="4" id="KW-0804">Transcription</keyword>
<keyword evidence="2" id="KW-0805">Transcription regulation</keyword>
<dbReference type="AlphaFoldDB" id="A0A437R357"/>
<dbReference type="InterPro" id="IPR058163">
    <property type="entry name" value="LysR-type_TF_proteobact-type"/>
</dbReference>
<dbReference type="InterPro" id="IPR000847">
    <property type="entry name" value="LysR_HTH_N"/>
</dbReference>
<dbReference type="SUPFAM" id="SSF53850">
    <property type="entry name" value="Periplasmic binding protein-like II"/>
    <property type="match status" value="1"/>
</dbReference>